<keyword evidence="5" id="KW-1185">Reference proteome</keyword>
<proteinExistence type="predicted"/>
<dbReference type="Proteomes" id="UP000613768">
    <property type="component" value="Unassembled WGS sequence"/>
</dbReference>
<dbReference type="Pfam" id="PF16024">
    <property type="entry name" value="DUF4785_1st"/>
    <property type="match status" value="1"/>
</dbReference>
<feature type="signal peptide" evidence="1">
    <location>
        <begin position="1"/>
        <end position="18"/>
    </location>
</feature>
<dbReference type="Pfam" id="PF20943">
    <property type="entry name" value="DUF4785_3rd"/>
    <property type="match status" value="1"/>
</dbReference>
<evidence type="ECO:0000259" key="3">
    <source>
        <dbReference type="Pfam" id="PF20943"/>
    </source>
</evidence>
<dbReference type="InterPro" id="IPR048295">
    <property type="entry name" value="DUF4785_C"/>
</dbReference>
<keyword evidence="1" id="KW-0732">Signal</keyword>
<evidence type="ECO:0000259" key="2">
    <source>
        <dbReference type="Pfam" id="PF16024"/>
    </source>
</evidence>
<dbReference type="InterPro" id="IPR031979">
    <property type="entry name" value="DUF4785_N"/>
</dbReference>
<reference evidence="4 5" key="1">
    <citation type="submission" date="2020-09" db="EMBL/GenBank/DDBJ databases">
        <title>Pseudoxanthomonas sp. CAU 1598 isolated from sand of Yaerae Beach.</title>
        <authorList>
            <person name="Kim W."/>
        </authorList>
    </citation>
    <scope>NUCLEOTIDE SEQUENCE [LARGE SCALE GENOMIC DNA]</scope>
    <source>
        <strain evidence="4 5">CAU 1598</strain>
    </source>
</reference>
<feature type="chain" id="PRO_5043890372" evidence="1">
    <location>
        <begin position="19"/>
        <end position="401"/>
    </location>
</feature>
<accession>A0AAW3ZPJ8</accession>
<evidence type="ECO:0000313" key="5">
    <source>
        <dbReference type="Proteomes" id="UP000613768"/>
    </source>
</evidence>
<feature type="domain" description="DUF4785" evidence="2">
    <location>
        <begin position="46"/>
        <end position="184"/>
    </location>
</feature>
<evidence type="ECO:0000313" key="4">
    <source>
        <dbReference type="EMBL" id="MBD8527109.1"/>
    </source>
</evidence>
<sequence length="401" mass="42429">MKSYVLIGSMLLSASLNAETLSLLPPAQGDLQVHRLVASKAAAVGSLERDAAQFVWALEHDIELQQPSPYQADSREFWAELDAKALAGGYAFYTSAPGALIRVSVSGTTSKSATLPALEIEHGGRLLSDGDGFSAVADRQALKAAGVEFASDTRVFKLDDQLPAGRFVLRAPKAQGGVLVHVNEPQSDLHLQLQAEAGTASAGGRLNVRAKLLEGQQSLSATRIGGLLTAPSGESFEVSFKPDADGYLASVQLPKAAQAGPEQWELHGFVALHGQDVDAVYLRDAKTSFAVAAASARFAGTVSHAKGEGIQLRFDLQAASAGRYELRGTLYGTRDGKLVPFAQAHSAAWLEAGEGQLALDIAKSMLSEAGVHAPFEVRALELNDQSRLATIEHRARGLRIE</sequence>
<gene>
    <name evidence="4" type="ORF">IFO71_15310</name>
</gene>
<dbReference type="Gene3D" id="2.60.120.1370">
    <property type="match status" value="1"/>
</dbReference>
<dbReference type="AlphaFoldDB" id="A0AAW3ZPJ8"/>
<dbReference type="Gene3D" id="2.60.40.3870">
    <property type="entry name" value="Uncharacterised protein PF16024, DUF4785"/>
    <property type="match status" value="1"/>
</dbReference>
<dbReference type="EMBL" id="JACYTR010000040">
    <property type="protein sequence ID" value="MBD8527109.1"/>
    <property type="molecule type" value="Genomic_DNA"/>
</dbReference>
<dbReference type="RefSeq" id="WP_192030531.1">
    <property type="nucleotide sequence ID" value="NZ_JACYTR010000040.1"/>
</dbReference>
<protein>
    <submittedName>
        <fullName evidence="4">DUF4785 family protein</fullName>
    </submittedName>
</protein>
<evidence type="ECO:0000256" key="1">
    <source>
        <dbReference type="SAM" id="SignalP"/>
    </source>
</evidence>
<feature type="domain" description="DUF4785" evidence="3">
    <location>
        <begin position="295"/>
        <end position="399"/>
    </location>
</feature>
<name>A0AAW3ZPJ8_9GAMM</name>
<organism evidence="4 5">
    <name type="scientific">Pseudomarimonas arenosa</name>
    <dbReference type="NCBI Taxonomy" id="2774145"/>
    <lineage>
        <taxon>Bacteria</taxon>
        <taxon>Pseudomonadati</taxon>
        <taxon>Pseudomonadota</taxon>
        <taxon>Gammaproteobacteria</taxon>
        <taxon>Lysobacterales</taxon>
        <taxon>Lysobacteraceae</taxon>
        <taxon>Pseudomarimonas</taxon>
    </lineage>
</organism>
<comment type="caution">
    <text evidence="4">The sequence shown here is derived from an EMBL/GenBank/DDBJ whole genome shotgun (WGS) entry which is preliminary data.</text>
</comment>